<evidence type="ECO:0000313" key="1">
    <source>
        <dbReference type="EMBL" id="MBO0951561.1"/>
    </source>
</evidence>
<evidence type="ECO:0000313" key="2">
    <source>
        <dbReference type="Proteomes" id="UP000664628"/>
    </source>
</evidence>
<comment type="caution">
    <text evidence="1">The sequence shown here is derived from an EMBL/GenBank/DDBJ whole genome shotgun (WGS) entry which is preliminary data.</text>
</comment>
<sequence length="87" mass="9698">MVIFITALFSPTDIRSFSAQILSLEEGFDFLNDLVGTGFVLVDVRLLDQSRIIPLPIEGFDGSPSSTAIRQLEEEWTNLLKSPDEKP</sequence>
<dbReference type="EMBL" id="JAFMYW010000008">
    <property type="protein sequence ID" value="MBO0951561.1"/>
    <property type="molecule type" value="Genomic_DNA"/>
</dbReference>
<dbReference type="Proteomes" id="UP000664628">
    <property type="component" value="Unassembled WGS sequence"/>
</dbReference>
<accession>A0ABS3JNI5</accession>
<protein>
    <submittedName>
        <fullName evidence="1">Uncharacterized protein</fullName>
    </submittedName>
</protein>
<gene>
    <name evidence="1" type="ORF">J2I46_23455</name>
</gene>
<reference evidence="1 2" key="1">
    <citation type="submission" date="2021-03" db="EMBL/GenBank/DDBJ databases">
        <title>Fibrella sp. HMF5405 genome sequencing and assembly.</title>
        <authorList>
            <person name="Kang H."/>
            <person name="Kim H."/>
            <person name="Bae S."/>
            <person name="Joh K."/>
        </authorList>
    </citation>
    <scope>NUCLEOTIDE SEQUENCE [LARGE SCALE GENOMIC DNA]</scope>
    <source>
        <strain evidence="1 2">HMF5405</strain>
    </source>
</reference>
<name>A0ABS3JNI5_9BACT</name>
<proteinExistence type="predicted"/>
<organism evidence="1 2">
    <name type="scientific">Fibrella forsythiae</name>
    <dbReference type="NCBI Taxonomy" id="2817061"/>
    <lineage>
        <taxon>Bacteria</taxon>
        <taxon>Pseudomonadati</taxon>
        <taxon>Bacteroidota</taxon>
        <taxon>Cytophagia</taxon>
        <taxon>Cytophagales</taxon>
        <taxon>Spirosomataceae</taxon>
        <taxon>Fibrella</taxon>
    </lineage>
</organism>
<keyword evidence="2" id="KW-1185">Reference proteome</keyword>
<dbReference type="RefSeq" id="WP_207331512.1">
    <property type="nucleotide sequence ID" value="NZ_JAFMYW010000008.1"/>
</dbReference>